<dbReference type="SUPFAM" id="SSF55608">
    <property type="entry name" value="Homing endonucleases"/>
    <property type="match status" value="1"/>
</dbReference>
<dbReference type="InterPro" id="IPR004042">
    <property type="entry name" value="Intein_endonuc_central"/>
</dbReference>
<comment type="caution">
    <text evidence="2">The sequence shown here is derived from an EMBL/GenBank/DDBJ whole genome shotgun (WGS) entry which is preliminary data.</text>
</comment>
<feature type="domain" description="DOD-type homing endonuclease" evidence="1">
    <location>
        <begin position="124"/>
        <end position="257"/>
    </location>
</feature>
<sequence>MPVLTGKGFMPIESVGIGDLVLTGSDGWKPVLETMTEKRDDAIILHGQGSNGIICAPESMFMAGHRFQGPWDNANRTYPTLFEKDGWRSASNMDAHMWLNVGRIPELPIPSLENVVFDEEFFYFVGRFLGDGWVWESRDGSTNQQVGVCCGFRDVESLMPHMKALGWKFSEQDQRTGHYWRCYDKTKFHWFEDNFGRGAINKHLPGWTFGMKKEWRQALLQGYWESDGNPIRNGMHATSISRKLILGIKTLEAGLGRASSISSHEPNRVCLIEGRRVNERTNYLINTYDRIRKSIICDRGYWAHMRKREDMRETITMHALTLEADSYMVDGILVRA</sequence>
<evidence type="ECO:0000259" key="1">
    <source>
        <dbReference type="PROSITE" id="PS50819"/>
    </source>
</evidence>
<gene>
    <name evidence="2" type="ORF">BLIC_c01312</name>
</gene>
<name>A0ABM9R4M3_BIFLI</name>
<reference evidence="2 3" key="1">
    <citation type="submission" date="2014-09" db="EMBL/GenBank/DDBJ databases">
        <authorList>
            <person name="Bertelli C."/>
        </authorList>
    </citation>
    <scope>NUCLEOTIDE SEQUENCE [LARGE SCALE GENOMIC DNA]</scope>
    <source>
        <strain evidence="2 3">BIC1401111250</strain>
    </source>
</reference>
<dbReference type="Gene3D" id="3.10.28.10">
    <property type="entry name" value="Homing endonucleases"/>
    <property type="match status" value="1"/>
</dbReference>
<keyword evidence="3" id="KW-1185">Reference proteome</keyword>
<dbReference type="Pfam" id="PF14528">
    <property type="entry name" value="LAGLIDADG_3"/>
    <property type="match status" value="1"/>
</dbReference>
<evidence type="ECO:0000313" key="3">
    <source>
        <dbReference type="Proteomes" id="UP000043107"/>
    </source>
</evidence>
<accession>A0ABM9R4M3</accession>
<evidence type="ECO:0000313" key="2">
    <source>
        <dbReference type="EMBL" id="CEF01520.1"/>
    </source>
</evidence>
<dbReference type="EMBL" id="CCWP01000026">
    <property type="protein sequence ID" value="CEF01520.1"/>
    <property type="molecule type" value="Genomic_DNA"/>
</dbReference>
<dbReference type="PROSITE" id="PS50819">
    <property type="entry name" value="INTEIN_ENDONUCLEASE"/>
    <property type="match status" value="1"/>
</dbReference>
<proteinExistence type="predicted"/>
<protein>
    <recommendedName>
        <fullName evidence="1">DOD-type homing endonuclease domain-containing protein</fullName>
    </recommendedName>
</protein>
<dbReference type="Proteomes" id="UP000043107">
    <property type="component" value="Unassembled WGS sequence"/>
</dbReference>
<dbReference type="InterPro" id="IPR004860">
    <property type="entry name" value="LAGLIDADG_dom"/>
</dbReference>
<dbReference type="InterPro" id="IPR027434">
    <property type="entry name" value="Homing_endonucl"/>
</dbReference>
<organism evidence="2 3">
    <name type="scientific">Bifidobacterium longum subsp. infantis</name>
    <dbReference type="NCBI Taxonomy" id="1682"/>
    <lineage>
        <taxon>Bacteria</taxon>
        <taxon>Bacillati</taxon>
        <taxon>Actinomycetota</taxon>
        <taxon>Actinomycetes</taxon>
        <taxon>Bifidobacteriales</taxon>
        <taxon>Bifidobacteriaceae</taxon>
        <taxon>Bifidobacterium</taxon>
    </lineage>
</organism>